<dbReference type="Proteomes" id="UP001501710">
    <property type="component" value="Unassembled WGS sequence"/>
</dbReference>
<evidence type="ECO:0000313" key="2">
    <source>
        <dbReference type="EMBL" id="GAA4238536.1"/>
    </source>
</evidence>
<accession>A0ABP8CF82</accession>
<comment type="caution">
    <text evidence="2">The sequence shown here is derived from an EMBL/GenBank/DDBJ whole genome shotgun (WGS) entry which is preliminary data.</text>
</comment>
<evidence type="ECO:0000313" key="3">
    <source>
        <dbReference type="Proteomes" id="UP001501710"/>
    </source>
</evidence>
<dbReference type="Pfam" id="PF19493">
    <property type="entry name" value="Trypco1"/>
    <property type="match status" value="1"/>
</dbReference>
<dbReference type="InterPro" id="IPR045794">
    <property type="entry name" value="Trypco1"/>
</dbReference>
<evidence type="ECO:0000259" key="1">
    <source>
        <dbReference type="Pfam" id="PF19493"/>
    </source>
</evidence>
<dbReference type="RefSeq" id="WP_344902064.1">
    <property type="nucleotide sequence ID" value="NZ_BAABAS010000020.1"/>
</dbReference>
<gene>
    <name evidence="2" type="ORF">GCM10022254_54900</name>
</gene>
<dbReference type="NCBIfam" id="NF041216">
    <property type="entry name" value="CU044_2847_fam"/>
    <property type="match status" value="1"/>
</dbReference>
<proteinExistence type="predicted"/>
<organism evidence="2 3">
    <name type="scientific">Actinomadura meridiana</name>
    <dbReference type="NCBI Taxonomy" id="559626"/>
    <lineage>
        <taxon>Bacteria</taxon>
        <taxon>Bacillati</taxon>
        <taxon>Actinomycetota</taxon>
        <taxon>Actinomycetes</taxon>
        <taxon>Streptosporangiales</taxon>
        <taxon>Thermomonosporaceae</taxon>
        <taxon>Actinomadura</taxon>
    </lineage>
</organism>
<sequence length="107" mass="11185">MDEELVEIALPNGQTMLASVTRTDQGGGPQDVGLGQPRSFEAVTETLQGVGAAIMGALDELRPSRASVEFGLELALKGGKLVSVFVDSGTKASLKVVLEWERGREGG</sequence>
<reference evidence="3" key="1">
    <citation type="journal article" date="2019" name="Int. J. Syst. Evol. Microbiol.">
        <title>The Global Catalogue of Microorganisms (GCM) 10K type strain sequencing project: providing services to taxonomists for standard genome sequencing and annotation.</title>
        <authorList>
            <consortium name="The Broad Institute Genomics Platform"/>
            <consortium name="The Broad Institute Genome Sequencing Center for Infectious Disease"/>
            <person name="Wu L."/>
            <person name="Ma J."/>
        </authorList>
    </citation>
    <scope>NUCLEOTIDE SEQUENCE [LARGE SCALE GENOMIC DNA]</scope>
    <source>
        <strain evidence="3">JCM 17440</strain>
    </source>
</reference>
<keyword evidence="3" id="KW-1185">Reference proteome</keyword>
<name>A0ABP8CF82_9ACTN</name>
<feature type="domain" description="Trypsin-co-occurring" evidence="1">
    <location>
        <begin position="9"/>
        <end position="102"/>
    </location>
</feature>
<protein>
    <recommendedName>
        <fullName evidence="1">Trypsin-co-occurring domain-containing protein</fullName>
    </recommendedName>
</protein>
<dbReference type="EMBL" id="BAABAS010000020">
    <property type="protein sequence ID" value="GAA4238536.1"/>
    <property type="molecule type" value="Genomic_DNA"/>
</dbReference>